<reference evidence="2 3" key="1">
    <citation type="submission" date="2013-09" db="EMBL/GenBank/DDBJ databases">
        <title>Genome sequencing of Arenimonas oryziterrae.</title>
        <authorList>
            <person name="Chen F."/>
            <person name="Wang G."/>
        </authorList>
    </citation>
    <scope>NUCLEOTIDE SEQUENCE [LARGE SCALE GENOMIC DNA]</scope>
    <source>
        <strain evidence="2 3">YC6267</strain>
    </source>
</reference>
<comment type="caution">
    <text evidence="2">The sequence shown here is derived from an EMBL/GenBank/DDBJ whole genome shotgun (WGS) entry which is preliminary data.</text>
</comment>
<dbReference type="AlphaFoldDB" id="A0A091AWF2"/>
<evidence type="ECO:0000313" key="2">
    <source>
        <dbReference type="EMBL" id="KFN44628.1"/>
    </source>
</evidence>
<dbReference type="EMBL" id="AVCI01000001">
    <property type="protein sequence ID" value="KFN44628.1"/>
    <property type="molecule type" value="Genomic_DNA"/>
</dbReference>
<evidence type="ECO:0000256" key="1">
    <source>
        <dbReference type="SAM" id="SignalP"/>
    </source>
</evidence>
<gene>
    <name evidence="2" type="ORF">N789_01060</name>
</gene>
<dbReference type="Proteomes" id="UP000029385">
    <property type="component" value="Unassembled WGS sequence"/>
</dbReference>
<feature type="signal peptide" evidence="1">
    <location>
        <begin position="1"/>
        <end position="26"/>
    </location>
</feature>
<dbReference type="PROSITE" id="PS51257">
    <property type="entry name" value="PROKAR_LIPOPROTEIN"/>
    <property type="match status" value="1"/>
</dbReference>
<protein>
    <recommendedName>
        <fullName evidence="4">Lipoprotein</fullName>
    </recommendedName>
</protein>
<organism evidence="2 3">
    <name type="scientific">Arenimonas oryziterrae DSM 21050 = YC6267</name>
    <dbReference type="NCBI Taxonomy" id="1121015"/>
    <lineage>
        <taxon>Bacteria</taxon>
        <taxon>Pseudomonadati</taxon>
        <taxon>Pseudomonadota</taxon>
        <taxon>Gammaproteobacteria</taxon>
        <taxon>Lysobacterales</taxon>
        <taxon>Lysobacteraceae</taxon>
        <taxon>Arenimonas</taxon>
    </lineage>
</organism>
<feature type="chain" id="PRO_5001868831" description="Lipoprotein" evidence="1">
    <location>
        <begin position="27"/>
        <end position="198"/>
    </location>
</feature>
<keyword evidence="1" id="KW-0732">Signal</keyword>
<evidence type="ECO:0008006" key="4">
    <source>
        <dbReference type="Google" id="ProtNLM"/>
    </source>
</evidence>
<accession>A0A091AWF2</accession>
<proteinExistence type="predicted"/>
<name>A0A091AWF2_9GAMM</name>
<evidence type="ECO:0000313" key="3">
    <source>
        <dbReference type="Proteomes" id="UP000029385"/>
    </source>
</evidence>
<sequence length="198" mass="21581">MTRNSRNWLSIHLFSVVFLLALSGCAGPVDGLDHAAVVAELCSATPPAPIAGRVEDVTALSVTMPAEMKQTTGPRAVEGILWYSDGSHPINIANDYLGPESFEGWKGKVSTCKLTIHQMPIDLYLLTDEKEFVATASFQLYSKCEGSLPSLTGRIRDRAALDLFRQILWSAQRGHGRAVGPPHVLAKYPRDEQDASCE</sequence>
<dbReference type="STRING" id="1121015.GCA_000420545_01158"/>
<keyword evidence="3" id="KW-1185">Reference proteome</keyword>